<dbReference type="Proteomes" id="UP001056291">
    <property type="component" value="Chromosome"/>
</dbReference>
<keyword evidence="3" id="KW-1185">Reference proteome</keyword>
<evidence type="ECO:0000313" key="3">
    <source>
        <dbReference type="Proteomes" id="UP001056291"/>
    </source>
</evidence>
<dbReference type="EMBL" id="CP098747">
    <property type="protein sequence ID" value="USG60474.1"/>
    <property type="molecule type" value="Genomic_DNA"/>
</dbReference>
<dbReference type="RefSeq" id="WP_251933355.1">
    <property type="nucleotide sequence ID" value="NZ_CP098747.1"/>
</dbReference>
<feature type="domain" description="N-acetyltransferase" evidence="1">
    <location>
        <begin position="8"/>
        <end position="166"/>
    </location>
</feature>
<evidence type="ECO:0000259" key="1">
    <source>
        <dbReference type="PROSITE" id="PS51186"/>
    </source>
</evidence>
<gene>
    <name evidence="2" type="ORF">NBZ79_15010</name>
</gene>
<dbReference type="Pfam" id="PF13302">
    <property type="entry name" value="Acetyltransf_3"/>
    <property type="match status" value="1"/>
</dbReference>
<dbReference type="InterPro" id="IPR016181">
    <property type="entry name" value="Acyl_CoA_acyltransferase"/>
</dbReference>
<protein>
    <submittedName>
        <fullName evidence="2">GNAT family N-acetyltransferase</fullName>
    </submittedName>
</protein>
<name>A0ABY4W0J0_9PROT</name>
<sequence length="184" mass="21318">MILETSRLRLRPFRETDYSDILAYGTDPNFYQYLPVEEQTEETLRLFFDERMADQEQQSKSRVTFAVALTTDDKILGTIRLGVFDEEKRFADIGYAMNLARQGNGYMTEAVQRVLQYSFLELGLLQIWATVDKDNSRSWKLMERLGMTRVGNLPVGLEFPSGSERDFVYCISSYDFIEPKAGDQ</sequence>
<dbReference type="PANTHER" id="PTHR43792">
    <property type="entry name" value="GNAT FAMILY, PUTATIVE (AFU_ORTHOLOGUE AFUA_3G00765)-RELATED-RELATED"/>
    <property type="match status" value="1"/>
</dbReference>
<dbReference type="Gene3D" id="3.40.630.30">
    <property type="match status" value="1"/>
</dbReference>
<accession>A0ABY4W0J0</accession>
<evidence type="ECO:0000313" key="2">
    <source>
        <dbReference type="EMBL" id="USG60474.1"/>
    </source>
</evidence>
<reference evidence="2" key="1">
    <citation type="submission" date="2022-06" db="EMBL/GenBank/DDBJ databases">
        <title>Sneathiella actinostolidae sp. nov., isolated from a sea anemonein the Western Pacific Ocean.</title>
        <authorList>
            <person name="Wei M.J."/>
        </authorList>
    </citation>
    <scope>NUCLEOTIDE SEQUENCE</scope>
    <source>
        <strain evidence="2">PHK-P5</strain>
    </source>
</reference>
<organism evidence="2 3">
    <name type="scientific">Sneathiella marina</name>
    <dbReference type="NCBI Taxonomy" id="2950108"/>
    <lineage>
        <taxon>Bacteria</taxon>
        <taxon>Pseudomonadati</taxon>
        <taxon>Pseudomonadota</taxon>
        <taxon>Alphaproteobacteria</taxon>
        <taxon>Sneathiellales</taxon>
        <taxon>Sneathiellaceae</taxon>
        <taxon>Sneathiella</taxon>
    </lineage>
</organism>
<dbReference type="InterPro" id="IPR000182">
    <property type="entry name" value="GNAT_dom"/>
</dbReference>
<proteinExistence type="predicted"/>
<dbReference type="InterPro" id="IPR051531">
    <property type="entry name" value="N-acetyltransferase"/>
</dbReference>
<dbReference type="SUPFAM" id="SSF55729">
    <property type="entry name" value="Acyl-CoA N-acyltransferases (Nat)"/>
    <property type="match status" value="1"/>
</dbReference>
<dbReference type="PROSITE" id="PS51186">
    <property type="entry name" value="GNAT"/>
    <property type="match status" value="1"/>
</dbReference>